<sequence>MVVNTWAFTKATARAWDVLSSSKSAVDAVEQGCSLCEEQQCDFTVGFGGSPGEDSETTLDALIMEGTNMDAGAVSDLRHVKHAIGTARLVMEHTNHTMLAGLQATAFAVEMGMKLANLSTPASSDMYYRWQNNNCQPNFRRRVSPDPRKHCGPYKKVDTNEQSELAGRQLLDASGMQLPGHSSLWVGPENHDTISMVAIDKDGNVAAGSSSNGANHKVPGRVGDASVPGGGAYADSEVGGCGSTGDGDLHMRFLPCYQVVESMRQGMHPTEAAEDAVRRIVKRFPGYVGALFGVDKEGRHGGAAHGWTFTYAVRDASMSDVELHQIESM</sequence>
<evidence type="ECO:0000256" key="9">
    <source>
        <dbReference type="PIRSR" id="PIRSR600246-2"/>
    </source>
</evidence>
<evidence type="ECO:0000256" key="8">
    <source>
        <dbReference type="PIRSR" id="PIRSR600246-1"/>
    </source>
</evidence>
<protein>
    <recommendedName>
        <fullName evidence="4">beta-aspartyl-peptidase</fullName>
        <ecNumber evidence="4">3.4.19.5</ecNumber>
    </recommendedName>
</protein>
<dbReference type="EMBL" id="JALJOR010000003">
    <property type="protein sequence ID" value="KAK9820305.1"/>
    <property type="molecule type" value="Genomic_DNA"/>
</dbReference>
<comment type="similarity">
    <text evidence="2">Belongs to the Ntn-hydrolase family.</text>
</comment>
<dbReference type="InterPro" id="IPR029055">
    <property type="entry name" value="Ntn_hydrolases_N"/>
</dbReference>
<dbReference type="GO" id="GO:0006508">
    <property type="term" value="P:proteolysis"/>
    <property type="evidence" value="ECO:0007669"/>
    <property type="project" value="UniProtKB-KW"/>
</dbReference>
<evidence type="ECO:0000256" key="3">
    <source>
        <dbReference type="ARBA" id="ARBA00011601"/>
    </source>
</evidence>
<comment type="caution">
    <text evidence="11">The sequence shown here is derived from an EMBL/GenBank/DDBJ whole genome shotgun (WGS) entry which is preliminary data.</text>
</comment>
<dbReference type="CDD" id="cd04513">
    <property type="entry name" value="Glycosylasparaginase"/>
    <property type="match status" value="1"/>
</dbReference>
<organism evidence="11 12">
    <name type="scientific">[Myrmecia] bisecta</name>
    <dbReference type="NCBI Taxonomy" id="41462"/>
    <lineage>
        <taxon>Eukaryota</taxon>
        <taxon>Viridiplantae</taxon>
        <taxon>Chlorophyta</taxon>
        <taxon>core chlorophytes</taxon>
        <taxon>Trebouxiophyceae</taxon>
        <taxon>Trebouxiales</taxon>
        <taxon>Trebouxiaceae</taxon>
        <taxon>Myrmecia</taxon>
    </lineage>
</organism>
<evidence type="ECO:0000256" key="2">
    <source>
        <dbReference type="ARBA" id="ARBA00010872"/>
    </source>
</evidence>
<dbReference type="InterPro" id="IPR000246">
    <property type="entry name" value="Peptidase_T2"/>
</dbReference>
<evidence type="ECO:0000256" key="1">
    <source>
        <dbReference type="ARBA" id="ARBA00000306"/>
    </source>
</evidence>
<evidence type="ECO:0000256" key="6">
    <source>
        <dbReference type="ARBA" id="ARBA00022801"/>
    </source>
</evidence>
<dbReference type="FunFam" id="3.60.20.30:FF:000003">
    <property type="entry name" value="N(4)-(Beta-N-acetylglucosaminyl)-L-asparaginase isoform X1"/>
    <property type="match status" value="1"/>
</dbReference>
<gene>
    <name evidence="11" type="ORF">WJX72_008767</name>
</gene>
<reference evidence="11 12" key="1">
    <citation type="journal article" date="2024" name="Nat. Commun.">
        <title>Phylogenomics reveals the evolutionary origins of lichenization in chlorophyte algae.</title>
        <authorList>
            <person name="Puginier C."/>
            <person name="Libourel C."/>
            <person name="Otte J."/>
            <person name="Skaloud P."/>
            <person name="Haon M."/>
            <person name="Grisel S."/>
            <person name="Petersen M."/>
            <person name="Berrin J.G."/>
            <person name="Delaux P.M."/>
            <person name="Dal Grande F."/>
            <person name="Keller J."/>
        </authorList>
    </citation>
    <scope>NUCLEOTIDE SEQUENCE [LARGE SCALE GENOMIC DNA]</scope>
    <source>
        <strain evidence="11 12">SAG 2043</strain>
    </source>
</reference>
<evidence type="ECO:0000256" key="4">
    <source>
        <dbReference type="ARBA" id="ARBA00012879"/>
    </source>
</evidence>
<keyword evidence="5" id="KW-0645">Protease</keyword>
<evidence type="ECO:0000313" key="11">
    <source>
        <dbReference type="EMBL" id="KAK9820305.1"/>
    </source>
</evidence>
<dbReference type="PANTHER" id="PTHR10188:SF6">
    <property type="entry name" value="N(4)-(BETA-N-ACETYLGLUCOSAMINYL)-L-ASPARAGINASE"/>
    <property type="match status" value="1"/>
</dbReference>
<proteinExistence type="inferred from homology"/>
<name>A0AAW1QFT4_9CHLO</name>
<feature type="binding site" evidence="9">
    <location>
        <begin position="221"/>
        <end position="224"/>
    </location>
    <ligand>
        <name>substrate</name>
    </ligand>
</feature>
<accession>A0AAW1QFT4</accession>
<dbReference type="AlphaFoldDB" id="A0AAW1QFT4"/>
<feature type="active site" description="Nucleophile" evidence="8">
    <location>
        <position position="193"/>
    </location>
</feature>
<dbReference type="PANTHER" id="PTHR10188">
    <property type="entry name" value="L-ASPARAGINASE"/>
    <property type="match status" value="1"/>
</dbReference>
<comment type="subunit">
    <text evidence="3">Heterotetramer of two alpha and two beta chains arranged as a dimer of alpha/beta heterodimers.</text>
</comment>
<evidence type="ECO:0000313" key="12">
    <source>
        <dbReference type="Proteomes" id="UP001489004"/>
    </source>
</evidence>
<dbReference type="GO" id="GO:0003948">
    <property type="term" value="F:N4-(beta-N-acetylglucosaminyl)-L-asparaginase activity"/>
    <property type="evidence" value="ECO:0007669"/>
    <property type="project" value="TreeGrafter"/>
</dbReference>
<keyword evidence="6" id="KW-0378">Hydrolase</keyword>
<dbReference type="SUPFAM" id="SSF56235">
    <property type="entry name" value="N-terminal nucleophile aminohydrolases (Ntn hydrolases)"/>
    <property type="match status" value="1"/>
</dbReference>
<dbReference type="EC" id="3.4.19.5" evidence="4"/>
<keyword evidence="7" id="KW-0068">Autocatalytic cleavage</keyword>
<feature type="binding site" evidence="9">
    <location>
        <begin position="244"/>
        <end position="247"/>
    </location>
    <ligand>
        <name>substrate</name>
    </ligand>
</feature>
<dbReference type="Proteomes" id="UP001489004">
    <property type="component" value="Unassembled WGS sequence"/>
</dbReference>
<dbReference type="Gene3D" id="3.60.20.30">
    <property type="entry name" value="(Glycosyl)asparaginase"/>
    <property type="match status" value="1"/>
</dbReference>
<feature type="site" description="Cleavage; by autolysis" evidence="10">
    <location>
        <begin position="192"/>
        <end position="193"/>
    </location>
</feature>
<evidence type="ECO:0000256" key="10">
    <source>
        <dbReference type="PIRSR" id="PIRSR600246-3"/>
    </source>
</evidence>
<dbReference type="GO" id="GO:0008798">
    <property type="term" value="F:beta-aspartyl-peptidase activity"/>
    <property type="evidence" value="ECO:0007669"/>
    <property type="project" value="UniProtKB-EC"/>
</dbReference>
<keyword evidence="12" id="KW-1185">Reference proteome</keyword>
<evidence type="ECO:0000256" key="5">
    <source>
        <dbReference type="ARBA" id="ARBA00022670"/>
    </source>
</evidence>
<dbReference type="GO" id="GO:0005737">
    <property type="term" value="C:cytoplasm"/>
    <property type="evidence" value="ECO:0007669"/>
    <property type="project" value="TreeGrafter"/>
</dbReference>
<dbReference type="Pfam" id="PF01112">
    <property type="entry name" value="Asparaginase_2"/>
    <property type="match status" value="1"/>
</dbReference>
<comment type="catalytic activity">
    <reaction evidence="1">
        <text>Cleavage of a beta-linked Asp residue from the N-terminus of a polypeptide.</text>
        <dbReference type="EC" id="3.4.19.5"/>
    </reaction>
</comment>
<evidence type="ECO:0000256" key="7">
    <source>
        <dbReference type="ARBA" id="ARBA00022813"/>
    </source>
</evidence>